<proteinExistence type="predicted"/>
<organism evidence="1 2">
    <name type="scientific">Stichopus japonicus</name>
    <name type="common">Sea cucumber</name>
    <dbReference type="NCBI Taxonomy" id="307972"/>
    <lineage>
        <taxon>Eukaryota</taxon>
        <taxon>Metazoa</taxon>
        <taxon>Echinodermata</taxon>
        <taxon>Eleutherozoa</taxon>
        <taxon>Echinozoa</taxon>
        <taxon>Holothuroidea</taxon>
        <taxon>Aspidochirotacea</taxon>
        <taxon>Aspidochirotida</taxon>
        <taxon>Stichopodidae</taxon>
        <taxon>Apostichopus</taxon>
    </lineage>
</organism>
<sequence length="397" mass="40898">MGGNGGKGGSVITITSKTVHLDGSVLVDGAGSSSGGAGSGGSVLMRVSESLLGYGSGISNGGTASNSGYGSGSGGRIAVYFEGGYHFMGTLTAGGGGTTSNPGGPGSIYLSKSSEAGIAYERLTVDNDNGQSHLYFTLDEASTDVVLDELDLLNNIPFHLKQDGIDRSLDIKKFVGDGTALMHIHDHHRVIFERDPSVNDTEGKVNINVKVDAGGQALMSPKTHLLGIGANYLALDLSGSLYGIYDLVIGDDRVAYITASAGAITTVDFEEEVTAGMFTFASLVLHSGAKMDFEPDMGAILEVGSIQVKFDSSITADYFDLTVSELDVEIWSELSCSADERSTSEFLDIQLGAGDQSSSGSGGAGHGSPGGIGHLTSVRGGPAYGSCTYRWIEEAAQ</sequence>
<dbReference type="AlphaFoldDB" id="A0A2G8JC78"/>
<evidence type="ECO:0000313" key="1">
    <source>
        <dbReference type="EMBL" id="PIK33358.1"/>
    </source>
</evidence>
<dbReference type="EMBL" id="MRZV01002606">
    <property type="protein sequence ID" value="PIK33358.1"/>
    <property type="molecule type" value="Genomic_DNA"/>
</dbReference>
<accession>A0A2G8JC78</accession>
<name>A0A2G8JC78_STIJA</name>
<dbReference type="Proteomes" id="UP000230750">
    <property type="component" value="Unassembled WGS sequence"/>
</dbReference>
<reference evidence="1 2" key="1">
    <citation type="journal article" date="2017" name="PLoS Biol.">
        <title>The sea cucumber genome provides insights into morphological evolution and visceral regeneration.</title>
        <authorList>
            <person name="Zhang X."/>
            <person name="Sun L."/>
            <person name="Yuan J."/>
            <person name="Sun Y."/>
            <person name="Gao Y."/>
            <person name="Zhang L."/>
            <person name="Li S."/>
            <person name="Dai H."/>
            <person name="Hamel J.F."/>
            <person name="Liu C."/>
            <person name="Yu Y."/>
            <person name="Liu S."/>
            <person name="Lin W."/>
            <person name="Guo K."/>
            <person name="Jin S."/>
            <person name="Xu P."/>
            <person name="Storey K.B."/>
            <person name="Huan P."/>
            <person name="Zhang T."/>
            <person name="Zhou Y."/>
            <person name="Zhang J."/>
            <person name="Lin C."/>
            <person name="Li X."/>
            <person name="Xing L."/>
            <person name="Huo D."/>
            <person name="Sun M."/>
            <person name="Wang L."/>
            <person name="Mercier A."/>
            <person name="Li F."/>
            <person name="Yang H."/>
            <person name="Xiang J."/>
        </authorList>
    </citation>
    <scope>NUCLEOTIDE SEQUENCE [LARGE SCALE GENOMIC DNA]</scope>
    <source>
        <strain evidence="1">Shaxun</strain>
        <tissue evidence="1">Muscle</tissue>
    </source>
</reference>
<evidence type="ECO:0000313" key="2">
    <source>
        <dbReference type="Proteomes" id="UP000230750"/>
    </source>
</evidence>
<protein>
    <submittedName>
        <fullName evidence="1">Uncharacterized protein</fullName>
    </submittedName>
</protein>
<gene>
    <name evidence="1" type="ORF">BSL78_29831</name>
</gene>
<keyword evidence="2" id="KW-1185">Reference proteome</keyword>
<comment type="caution">
    <text evidence="1">The sequence shown here is derived from an EMBL/GenBank/DDBJ whole genome shotgun (WGS) entry which is preliminary data.</text>
</comment>